<dbReference type="PANTHER" id="PTHR42932">
    <property type="entry name" value="GENERAL STRESS PROTEIN 20U"/>
    <property type="match status" value="1"/>
</dbReference>
<dbReference type="CDD" id="cd01043">
    <property type="entry name" value="DPS"/>
    <property type="match status" value="1"/>
</dbReference>
<accession>A0ABN1Q0B1</accession>
<evidence type="ECO:0000313" key="4">
    <source>
        <dbReference type="EMBL" id="GAA0935638.1"/>
    </source>
</evidence>
<name>A0ABN1Q0B1_9PSEU</name>
<sequence length="163" mass="18177">MKTMGEHDPIPSPLDDHARDVIGQSLQATLVDLLDLSLVAKQAHWNVVGRRFRDIHLQLDELVDLCRKYVDEVAERAAATGVAPDGRAATVADSRALPAFPAGFVRDDDVINRIVESVDGVARRLRPRVDEAGKLDPVTQDLYVEILRALEKTRWMWSAQCNI</sequence>
<comment type="caution">
    <text evidence="4">The sequence shown here is derived from an EMBL/GenBank/DDBJ whole genome shotgun (WGS) entry which is preliminary data.</text>
</comment>
<proteinExistence type="inferred from homology"/>
<dbReference type="InterPro" id="IPR009078">
    <property type="entry name" value="Ferritin-like_SF"/>
</dbReference>
<comment type="similarity">
    <text evidence="1 2">Belongs to the Dps family.</text>
</comment>
<dbReference type="InterPro" id="IPR002177">
    <property type="entry name" value="DPS_DNA-bd"/>
</dbReference>
<dbReference type="InterPro" id="IPR008331">
    <property type="entry name" value="Ferritin_DPS_dom"/>
</dbReference>
<gene>
    <name evidence="4" type="ORF">GCM10009559_27320</name>
</gene>
<dbReference type="PANTHER" id="PTHR42932:SF2">
    <property type="entry name" value="DNA PROTECTION DURING STARVATION PROTEIN 1"/>
    <property type="match status" value="1"/>
</dbReference>
<dbReference type="SUPFAM" id="SSF47240">
    <property type="entry name" value="Ferritin-like"/>
    <property type="match status" value="1"/>
</dbReference>
<dbReference type="Gene3D" id="1.20.1260.10">
    <property type="match status" value="1"/>
</dbReference>
<evidence type="ECO:0000256" key="2">
    <source>
        <dbReference type="RuleBase" id="RU003875"/>
    </source>
</evidence>
<organism evidence="4 5">
    <name type="scientific">Pseudonocardia zijingensis</name>
    <dbReference type="NCBI Taxonomy" id="153376"/>
    <lineage>
        <taxon>Bacteria</taxon>
        <taxon>Bacillati</taxon>
        <taxon>Actinomycetota</taxon>
        <taxon>Actinomycetes</taxon>
        <taxon>Pseudonocardiales</taxon>
        <taxon>Pseudonocardiaceae</taxon>
        <taxon>Pseudonocardia</taxon>
    </lineage>
</organism>
<evidence type="ECO:0000259" key="3">
    <source>
        <dbReference type="Pfam" id="PF00210"/>
    </source>
</evidence>
<evidence type="ECO:0000256" key="1">
    <source>
        <dbReference type="ARBA" id="ARBA00009497"/>
    </source>
</evidence>
<dbReference type="InterPro" id="IPR012347">
    <property type="entry name" value="Ferritin-like"/>
</dbReference>
<dbReference type="Pfam" id="PF00210">
    <property type="entry name" value="Ferritin"/>
    <property type="match status" value="1"/>
</dbReference>
<keyword evidence="5" id="KW-1185">Reference proteome</keyword>
<dbReference type="EMBL" id="BAAAHP010000075">
    <property type="protein sequence ID" value="GAA0935638.1"/>
    <property type="molecule type" value="Genomic_DNA"/>
</dbReference>
<dbReference type="Proteomes" id="UP001499967">
    <property type="component" value="Unassembled WGS sequence"/>
</dbReference>
<dbReference type="PRINTS" id="PR01346">
    <property type="entry name" value="HELNAPAPROT"/>
</dbReference>
<dbReference type="PIRSF" id="PIRSF005900">
    <property type="entry name" value="Dps"/>
    <property type="match status" value="1"/>
</dbReference>
<protein>
    <submittedName>
        <fullName evidence="4">DNA starvation/stationary phase protection protein</fullName>
    </submittedName>
</protein>
<reference evidence="4 5" key="1">
    <citation type="journal article" date="2019" name="Int. J. Syst. Evol. Microbiol.">
        <title>The Global Catalogue of Microorganisms (GCM) 10K type strain sequencing project: providing services to taxonomists for standard genome sequencing and annotation.</title>
        <authorList>
            <consortium name="The Broad Institute Genomics Platform"/>
            <consortium name="The Broad Institute Genome Sequencing Center for Infectious Disease"/>
            <person name="Wu L."/>
            <person name="Ma J."/>
        </authorList>
    </citation>
    <scope>NUCLEOTIDE SEQUENCE [LARGE SCALE GENOMIC DNA]</scope>
    <source>
        <strain evidence="4 5">JCM 11117</strain>
    </source>
</reference>
<feature type="domain" description="Ferritin/DPS" evidence="3">
    <location>
        <begin position="25"/>
        <end position="161"/>
    </location>
</feature>
<evidence type="ECO:0000313" key="5">
    <source>
        <dbReference type="Proteomes" id="UP001499967"/>
    </source>
</evidence>